<evidence type="ECO:0000256" key="3">
    <source>
        <dbReference type="ARBA" id="ARBA00018787"/>
    </source>
</evidence>
<evidence type="ECO:0000256" key="2">
    <source>
        <dbReference type="ARBA" id="ARBA00009008"/>
    </source>
</evidence>
<dbReference type="EMBL" id="JAFCNB010000008">
    <property type="protein sequence ID" value="MBP2705536.1"/>
    <property type="molecule type" value="Genomic_DNA"/>
</dbReference>
<comment type="subcellular location">
    <subcellularLocation>
        <location evidence="1">Cytoplasm</location>
    </subcellularLocation>
</comment>
<keyword evidence="5" id="KW-0132">Cell division</keyword>
<evidence type="ECO:0000313" key="11">
    <source>
        <dbReference type="EMBL" id="MBP2705536.1"/>
    </source>
</evidence>
<dbReference type="GO" id="GO:0051301">
    <property type="term" value="P:cell division"/>
    <property type="evidence" value="ECO:0007669"/>
    <property type="project" value="UniProtKB-KW"/>
</dbReference>
<proteinExistence type="inferred from homology"/>
<dbReference type="InterPro" id="IPR019933">
    <property type="entry name" value="DivIVA_domain"/>
</dbReference>
<dbReference type="AlphaFoldDB" id="A0A941AIU1"/>
<gene>
    <name evidence="11" type="ORF">JOL79_17125</name>
</gene>
<evidence type="ECO:0000256" key="8">
    <source>
        <dbReference type="ARBA" id="ARBA00031737"/>
    </source>
</evidence>
<accession>A0A941AIU1</accession>
<feature type="coiled-coil region" evidence="9">
    <location>
        <begin position="134"/>
        <end position="172"/>
    </location>
</feature>
<evidence type="ECO:0000256" key="5">
    <source>
        <dbReference type="ARBA" id="ARBA00022618"/>
    </source>
</evidence>
<dbReference type="Pfam" id="PF05103">
    <property type="entry name" value="DivIVA"/>
    <property type="match status" value="1"/>
</dbReference>
<keyword evidence="12" id="KW-1185">Reference proteome</keyword>
<evidence type="ECO:0000256" key="1">
    <source>
        <dbReference type="ARBA" id="ARBA00004496"/>
    </source>
</evidence>
<dbReference type="RefSeq" id="WP_210156816.1">
    <property type="nucleotide sequence ID" value="NZ_JAFCNB010000008.1"/>
</dbReference>
<dbReference type="Gene3D" id="6.10.250.660">
    <property type="match status" value="1"/>
</dbReference>
<sequence length="277" mass="30214">MYEAHGHEGDEGRDGHQGHHGHGHGHHGREALDELGDVGSGQARTGVLSPAAVRNQVFTVVRLREGYDLAEVDTFLGLVEITLSTLLRDNDDLRRRLKAVVQLSRQARPPASVKAGRVVEIAHEAAERVIDMACQEAEAVLAQVRAQAEEMEREAAERADALRREAGRAQRDALERRLESLQTFVADFGGRLKAGLGGSPDLLEELLDDLRARIGPLEPERPERGERGERTERGEEDEGVPSPYTAGAQRTPAAATVDDTIGLDIFEGVRVITPGDR</sequence>
<feature type="compositionally biased region" description="Basic residues" evidence="10">
    <location>
        <begin position="18"/>
        <end position="27"/>
    </location>
</feature>
<comment type="caution">
    <text evidence="11">The sequence shown here is derived from an EMBL/GenBank/DDBJ whole genome shotgun (WGS) entry which is preliminary data.</text>
</comment>
<dbReference type="InterPro" id="IPR007793">
    <property type="entry name" value="DivIVA_fam"/>
</dbReference>
<comment type="similarity">
    <text evidence="2">Belongs to the DivIVA family.</text>
</comment>
<feature type="compositionally biased region" description="Basic and acidic residues" evidence="10">
    <location>
        <begin position="213"/>
        <end position="233"/>
    </location>
</feature>
<evidence type="ECO:0000256" key="6">
    <source>
        <dbReference type="ARBA" id="ARBA00023054"/>
    </source>
</evidence>
<dbReference type="Proteomes" id="UP000674234">
    <property type="component" value="Unassembled WGS sequence"/>
</dbReference>
<feature type="compositionally biased region" description="Basic and acidic residues" evidence="10">
    <location>
        <begin position="1"/>
        <end position="17"/>
    </location>
</feature>
<evidence type="ECO:0000256" key="9">
    <source>
        <dbReference type="SAM" id="Coils"/>
    </source>
</evidence>
<keyword evidence="6 9" id="KW-0175">Coiled coil</keyword>
<protein>
    <recommendedName>
        <fullName evidence="3">Cell wall synthesis protein Wag31</fullName>
    </recommendedName>
    <alternativeName>
        <fullName evidence="8">Antigen 84</fullName>
    </alternativeName>
</protein>
<keyword evidence="7" id="KW-0131">Cell cycle</keyword>
<evidence type="ECO:0000313" key="12">
    <source>
        <dbReference type="Proteomes" id="UP000674234"/>
    </source>
</evidence>
<evidence type="ECO:0000256" key="7">
    <source>
        <dbReference type="ARBA" id="ARBA00023306"/>
    </source>
</evidence>
<keyword evidence="4" id="KW-0963">Cytoplasm</keyword>
<organism evidence="11 12">
    <name type="scientific">Microbispora oryzae</name>
    <dbReference type="NCBI Taxonomy" id="2806554"/>
    <lineage>
        <taxon>Bacteria</taxon>
        <taxon>Bacillati</taxon>
        <taxon>Actinomycetota</taxon>
        <taxon>Actinomycetes</taxon>
        <taxon>Streptosporangiales</taxon>
        <taxon>Streptosporangiaceae</taxon>
        <taxon>Microbispora</taxon>
    </lineage>
</organism>
<feature type="region of interest" description="Disordered" evidence="10">
    <location>
        <begin position="213"/>
        <end position="255"/>
    </location>
</feature>
<feature type="region of interest" description="Disordered" evidence="10">
    <location>
        <begin position="1"/>
        <end position="40"/>
    </location>
</feature>
<evidence type="ECO:0000256" key="10">
    <source>
        <dbReference type="SAM" id="MobiDB-lite"/>
    </source>
</evidence>
<dbReference type="GO" id="GO:0005737">
    <property type="term" value="C:cytoplasm"/>
    <property type="evidence" value="ECO:0007669"/>
    <property type="project" value="UniProtKB-SubCell"/>
</dbReference>
<dbReference type="PANTHER" id="PTHR35794:SF2">
    <property type="entry name" value="CELL DIVISION PROTEIN DIVIVA"/>
    <property type="match status" value="1"/>
</dbReference>
<dbReference type="NCBIfam" id="TIGR03544">
    <property type="entry name" value="DivI1A_domain"/>
    <property type="match status" value="1"/>
</dbReference>
<name>A0A941AIU1_9ACTN</name>
<evidence type="ECO:0000256" key="4">
    <source>
        <dbReference type="ARBA" id="ARBA00022490"/>
    </source>
</evidence>
<dbReference type="PANTHER" id="PTHR35794">
    <property type="entry name" value="CELL DIVISION PROTEIN DIVIVA"/>
    <property type="match status" value="1"/>
</dbReference>
<reference evidence="11" key="1">
    <citation type="submission" date="2021-02" db="EMBL/GenBank/DDBJ databases">
        <title>Draft genome sequence of Microbispora sp. RL4-1S isolated from rice leaves in Thailand.</title>
        <authorList>
            <person name="Muangham S."/>
            <person name="Duangmal K."/>
        </authorList>
    </citation>
    <scope>NUCLEOTIDE SEQUENCE</scope>
    <source>
        <strain evidence="11">RL4-1S</strain>
    </source>
</reference>